<keyword evidence="2" id="KW-0479">Metal-binding</keyword>
<dbReference type="Pfam" id="PF01557">
    <property type="entry name" value="FAA_hydrolase"/>
    <property type="match status" value="1"/>
</dbReference>
<dbReference type="Proteomes" id="UP001498421">
    <property type="component" value="Unassembled WGS sequence"/>
</dbReference>
<dbReference type="Gene3D" id="3.90.850.10">
    <property type="entry name" value="Fumarylacetoacetase-like, C-terminal domain"/>
    <property type="match status" value="1"/>
</dbReference>
<keyword evidence="2" id="KW-0378">Hydrolase</keyword>
<keyword evidence="2" id="KW-0585">Phenylalanine catabolism</keyword>
<comment type="caution">
    <text evidence="4">The sequence shown here is derived from an EMBL/GenBank/DDBJ whole genome shotgun (WGS) entry which is preliminary data.</text>
</comment>
<organism evidence="4 5">
    <name type="scientific">Neonectria magnoliae</name>
    <dbReference type="NCBI Taxonomy" id="2732573"/>
    <lineage>
        <taxon>Eukaryota</taxon>
        <taxon>Fungi</taxon>
        <taxon>Dikarya</taxon>
        <taxon>Ascomycota</taxon>
        <taxon>Pezizomycotina</taxon>
        <taxon>Sordariomycetes</taxon>
        <taxon>Hypocreomycetidae</taxon>
        <taxon>Hypocreales</taxon>
        <taxon>Nectriaceae</taxon>
        <taxon>Neonectria</taxon>
    </lineage>
</organism>
<protein>
    <recommendedName>
        <fullName evidence="2">Fumarylacetoacetase</fullName>
        <ecNumber evidence="2">3.7.1.2</ecNumber>
    </recommendedName>
    <alternativeName>
        <fullName evidence="2">Fumarylacetoacetate hydrolase</fullName>
    </alternativeName>
</protein>
<keyword evidence="5" id="KW-1185">Reference proteome</keyword>
<evidence type="ECO:0000256" key="1">
    <source>
        <dbReference type="ARBA" id="ARBA00010211"/>
    </source>
</evidence>
<comment type="cofactor">
    <cofactor evidence="2">
        <name>Mg(2+)</name>
        <dbReference type="ChEBI" id="CHEBI:18420"/>
    </cofactor>
    <cofactor evidence="2">
        <name>Ca(2+)</name>
        <dbReference type="ChEBI" id="CHEBI:29108"/>
    </cofactor>
</comment>
<proteinExistence type="inferred from homology"/>
<name>A0ABR1HWN0_9HYPO</name>
<evidence type="ECO:0000256" key="2">
    <source>
        <dbReference type="RuleBase" id="RU366008"/>
    </source>
</evidence>
<sequence>MDTQLFVLLQSTRKFFTQERQGTTRDIQGFEMQPLGPINGKSFGTSISPWVVTLEALEPFATEPPPKQIPVKEYLRDEKAKSSYNILLKAEMLSAGSATKQTVIGCNINVGNLLATGTISGAGEDEYGCLLEMSKGGKVEWELSTGKKRRYLEDEDGVRLTAYAGDGVGFGECTGFISAAKPF</sequence>
<comment type="similarity">
    <text evidence="1 2">Belongs to the FAH family.</text>
</comment>
<gene>
    <name evidence="4" type="ORF">QQZ08_008016</name>
</gene>
<comment type="catalytic activity">
    <reaction evidence="2">
        <text>4-fumarylacetoacetate + H2O = acetoacetate + fumarate + H(+)</text>
        <dbReference type="Rhea" id="RHEA:10244"/>
        <dbReference type="ChEBI" id="CHEBI:13705"/>
        <dbReference type="ChEBI" id="CHEBI:15377"/>
        <dbReference type="ChEBI" id="CHEBI:15378"/>
        <dbReference type="ChEBI" id="CHEBI:18034"/>
        <dbReference type="ChEBI" id="CHEBI:29806"/>
        <dbReference type="EC" id="3.7.1.2"/>
    </reaction>
</comment>
<dbReference type="PANTHER" id="PTHR43069">
    <property type="entry name" value="FUMARYLACETOACETASE"/>
    <property type="match status" value="1"/>
</dbReference>
<dbReference type="InterPro" id="IPR005959">
    <property type="entry name" value="Fumarylacetoacetase"/>
</dbReference>
<dbReference type="InterPro" id="IPR011234">
    <property type="entry name" value="Fumarylacetoacetase-like_C"/>
</dbReference>
<dbReference type="PANTHER" id="PTHR43069:SF5">
    <property type="entry name" value="FUMARYLACETOACETASE"/>
    <property type="match status" value="1"/>
</dbReference>
<dbReference type="EMBL" id="JAZAVK010000081">
    <property type="protein sequence ID" value="KAK7425451.1"/>
    <property type="molecule type" value="Genomic_DNA"/>
</dbReference>
<keyword evidence="2" id="KW-0828">Tyrosine catabolism</keyword>
<dbReference type="SUPFAM" id="SSF56529">
    <property type="entry name" value="FAH"/>
    <property type="match status" value="1"/>
</dbReference>
<dbReference type="EC" id="3.7.1.2" evidence="2"/>
<evidence type="ECO:0000313" key="4">
    <source>
        <dbReference type="EMBL" id="KAK7425451.1"/>
    </source>
</evidence>
<reference evidence="4 5" key="1">
    <citation type="journal article" date="2025" name="Microbiol. Resour. Announc.">
        <title>Draft genome sequences for Neonectria magnoliae and Neonectria punicea, canker pathogens of Liriodendron tulipifera and Acer saccharum in West Virginia.</title>
        <authorList>
            <person name="Petronek H.M."/>
            <person name="Kasson M.T."/>
            <person name="Metheny A.M."/>
            <person name="Stauder C.M."/>
            <person name="Lovett B."/>
            <person name="Lynch S.C."/>
            <person name="Garnas J.R."/>
            <person name="Kasson L.R."/>
            <person name="Stajich J.E."/>
        </authorList>
    </citation>
    <scope>NUCLEOTIDE SEQUENCE [LARGE SCALE GENOMIC DNA]</scope>
    <source>
        <strain evidence="4 5">NRRL 64651</strain>
    </source>
</reference>
<dbReference type="InterPro" id="IPR036663">
    <property type="entry name" value="Fumarylacetoacetase_C_sf"/>
</dbReference>
<keyword evidence="2" id="KW-0106">Calcium</keyword>
<evidence type="ECO:0000259" key="3">
    <source>
        <dbReference type="Pfam" id="PF01557"/>
    </source>
</evidence>
<feature type="domain" description="Fumarylacetoacetase-like C-terminal" evidence="3">
    <location>
        <begin position="23"/>
        <end position="170"/>
    </location>
</feature>
<evidence type="ECO:0000313" key="5">
    <source>
        <dbReference type="Proteomes" id="UP001498421"/>
    </source>
</evidence>
<comment type="pathway">
    <text evidence="2">Amino-acid degradation; L-phenylalanine degradation; acetoacetate and fumarate from L-phenylalanine: step 6/6.</text>
</comment>
<keyword evidence="2" id="KW-0460">Magnesium</keyword>
<accession>A0ABR1HWN0</accession>